<sequence length="191" mass="21802">MFLDAEPEGIPLGDVPVDEDADFKRMEGQLRKLSRDRRRKGPAISDMRESLNDRAHELAKVVVADDVRCLKDAYRGIQKEDLNLHKDKDFRELANQRRTASKKDVPVAEIATIEEAMDARAAQIADDVIKNGRAFLDPQPEGMDLADVPLDTDERFASMEAERRRRAKDTRSAKRNKDIIRDLEDEMNARS</sequence>
<dbReference type="Pfam" id="PF24610">
    <property type="entry name" value="DUF7623"/>
    <property type="match status" value="3"/>
</dbReference>
<feature type="domain" description="DUF7623" evidence="2">
    <location>
        <begin position="3"/>
        <end position="66"/>
    </location>
</feature>
<evidence type="ECO:0000256" key="1">
    <source>
        <dbReference type="SAM" id="MobiDB-lite"/>
    </source>
</evidence>
<evidence type="ECO:0000259" key="2">
    <source>
        <dbReference type="Pfam" id="PF24610"/>
    </source>
</evidence>
<proteinExistence type="predicted"/>
<feature type="region of interest" description="Disordered" evidence="1">
    <location>
        <begin position="26"/>
        <end position="49"/>
    </location>
</feature>
<feature type="domain" description="DUF7623" evidence="2">
    <location>
        <begin position="136"/>
        <end position="190"/>
    </location>
</feature>
<evidence type="ECO:0000313" key="4">
    <source>
        <dbReference type="Proteomes" id="UP000284403"/>
    </source>
</evidence>
<feature type="compositionally biased region" description="Basic residues" evidence="1">
    <location>
        <begin position="32"/>
        <end position="41"/>
    </location>
</feature>
<evidence type="ECO:0000313" key="3">
    <source>
        <dbReference type="EMBL" id="RNF01901.1"/>
    </source>
</evidence>
<comment type="caution">
    <text evidence="3">The sequence shown here is derived from an EMBL/GenBank/DDBJ whole genome shotgun (WGS) entry which is preliminary data.</text>
</comment>
<dbReference type="AlphaFoldDB" id="A0A3R7NFE8"/>
<reference evidence="3 4" key="1">
    <citation type="journal article" date="2018" name="BMC Genomics">
        <title>Genomic comparison of Trypanosoma conorhini and Trypanosoma rangeli to Trypanosoma cruzi strains of high and low virulence.</title>
        <authorList>
            <person name="Bradwell K.R."/>
            <person name="Koparde V.N."/>
            <person name="Matveyev A.V."/>
            <person name="Serrano M.G."/>
            <person name="Alves J.M."/>
            <person name="Parikh H."/>
            <person name="Huang B."/>
            <person name="Lee V."/>
            <person name="Espinosa-Alvarez O."/>
            <person name="Ortiz P.A."/>
            <person name="Costa-Martins A.G."/>
            <person name="Teixeira M.M."/>
            <person name="Buck G.A."/>
        </authorList>
    </citation>
    <scope>NUCLEOTIDE SEQUENCE [LARGE SCALE GENOMIC DNA]</scope>
    <source>
        <strain evidence="3 4">025E</strain>
    </source>
</reference>
<feature type="domain" description="DUF7623" evidence="2">
    <location>
        <begin position="70"/>
        <end position="130"/>
    </location>
</feature>
<keyword evidence="4" id="KW-1185">Reference proteome</keyword>
<gene>
    <name evidence="3" type="ORF">Tco025E_08650</name>
</gene>
<dbReference type="Proteomes" id="UP000284403">
    <property type="component" value="Unassembled WGS sequence"/>
</dbReference>
<organism evidence="3 4">
    <name type="scientific">Trypanosoma conorhini</name>
    <dbReference type="NCBI Taxonomy" id="83891"/>
    <lineage>
        <taxon>Eukaryota</taxon>
        <taxon>Discoba</taxon>
        <taxon>Euglenozoa</taxon>
        <taxon>Kinetoplastea</taxon>
        <taxon>Metakinetoplastina</taxon>
        <taxon>Trypanosomatida</taxon>
        <taxon>Trypanosomatidae</taxon>
        <taxon>Trypanosoma</taxon>
    </lineage>
</organism>
<protein>
    <submittedName>
        <fullName evidence="3">Calpain-like cysteine peptidase</fullName>
    </submittedName>
</protein>
<dbReference type="GeneID" id="40322261"/>
<name>A0A3R7NFE8_9TRYP</name>
<feature type="non-terminal residue" evidence="3">
    <location>
        <position position="191"/>
    </location>
</feature>
<accession>A0A3R7NFE8</accession>
<dbReference type="RefSeq" id="XP_029224550.1">
    <property type="nucleotide sequence ID" value="XM_029375493.1"/>
</dbReference>
<dbReference type="EMBL" id="MKKU01000800">
    <property type="protein sequence ID" value="RNF01901.1"/>
    <property type="molecule type" value="Genomic_DNA"/>
</dbReference>
<dbReference type="InterPro" id="IPR056040">
    <property type="entry name" value="DUF7623"/>
</dbReference>
<feature type="region of interest" description="Disordered" evidence="1">
    <location>
        <begin position="159"/>
        <end position="191"/>
    </location>
</feature>